<dbReference type="Proteomes" id="UP000199639">
    <property type="component" value="Unassembled WGS sequence"/>
</dbReference>
<organism evidence="1 2">
    <name type="scientific">Cryobacterium flavum</name>
    <dbReference type="NCBI Taxonomy" id="1424659"/>
    <lineage>
        <taxon>Bacteria</taxon>
        <taxon>Bacillati</taxon>
        <taxon>Actinomycetota</taxon>
        <taxon>Actinomycetes</taxon>
        <taxon>Micrococcales</taxon>
        <taxon>Microbacteriaceae</taxon>
        <taxon>Cryobacterium</taxon>
    </lineage>
</organism>
<accession>A0A5E9G0V0</accession>
<reference evidence="1 2" key="1">
    <citation type="submission" date="2016-10" db="EMBL/GenBank/DDBJ databases">
        <authorList>
            <person name="Varghese N."/>
            <person name="Submissions S."/>
        </authorList>
    </citation>
    <scope>NUCLEOTIDE SEQUENCE [LARGE SCALE GENOMIC DNA]</scope>
    <source>
        <strain evidence="1 2">CGMCC 1.11215</strain>
    </source>
</reference>
<proteinExistence type="predicted"/>
<evidence type="ECO:0000313" key="2">
    <source>
        <dbReference type="Proteomes" id="UP000199639"/>
    </source>
</evidence>
<dbReference type="EMBL" id="FNIB01000009">
    <property type="protein sequence ID" value="SDO02599.1"/>
    <property type="molecule type" value="Genomic_DNA"/>
</dbReference>
<protein>
    <submittedName>
        <fullName evidence="1">Uncharacterized protein</fullName>
    </submittedName>
</protein>
<gene>
    <name evidence="1" type="ORF">SAMN05216368_10981</name>
</gene>
<dbReference type="STRING" id="1424659.SAMN05216368_10981"/>
<name>A0A5E9G0V0_9MICO</name>
<evidence type="ECO:0000313" key="1">
    <source>
        <dbReference type="EMBL" id="SDO02599.1"/>
    </source>
</evidence>
<dbReference type="AlphaFoldDB" id="A0A5E9G0V0"/>
<sequence length="36" mass="3873">MIAPARGPLGANPSAKRARPIVSREIGYVWRAPENA</sequence>